<name>A0A381X978_9ZZZZ</name>
<dbReference type="Gene3D" id="3.30.70.100">
    <property type="match status" value="1"/>
</dbReference>
<evidence type="ECO:0000256" key="8">
    <source>
        <dbReference type="ARBA" id="ARBA00022723"/>
    </source>
</evidence>
<dbReference type="Pfam" id="PF00403">
    <property type="entry name" value="HMA"/>
    <property type="match status" value="1"/>
</dbReference>
<feature type="transmembrane region" description="Helical" evidence="22">
    <location>
        <begin position="123"/>
        <end position="144"/>
    </location>
</feature>
<keyword evidence="16" id="KW-0186">Copper</keyword>
<keyword evidence="13" id="KW-0460">Magnesium</keyword>
<keyword evidence="15 22" id="KW-1133">Transmembrane helix</keyword>
<dbReference type="InterPro" id="IPR023214">
    <property type="entry name" value="HAD_sf"/>
</dbReference>
<evidence type="ECO:0000256" key="19">
    <source>
        <dbReference type="ARBA" id="ARBA00029719"/>
    </source>
</evidence>
<reference evidence="24" key="1">
    <citation type="submission" date="2018-05" db="EMBL/GenBank/DDBJ databases">
        <authorList>
            <person name="Lanie J.A."/>
            <person name="Ng W.-L."/>
            <person name="Kazmierczak K.M."/>
            <person name="Andrzejewski T.M."/>
            <person name="Davidsen T.M."/>
            <person name="Wayne K.J."/>
            <person name="Tettelin H."/>
            <person name="Glass J.I."/>
            <person name="Rusch D."/>
            <person name="Podicherti R."/>
            <person name="Tsui H.-C.T."/>
            <person name="Winkler M.E."/>
        </authorList>
    </citation>
    <scope>NUCLEOTIDE SEQUENCE</scope>
</reference>
<keyword evidence="12" id="KW-0067">ATP-binding</keyword>
<protein>
    <recommendedName>
        <fullName evidence="3">Copper-exporting P-type ATPase</fullName>
    </recommendedName>
    <alternativeName>
        <fullName evidence="19">Copper-exporting P-type ATPase A</fullName>
    </alternativeName>
    <alternativeName>
        <fullName evidence="20">Cu(+)-exporting ATPase</fullName>
    </alternativeName>
</protein>
<dbReference type="FunFam" id="2.70.150.10:FF:000020">
    <property type="entry name" value="Copper-exporting P-type ATPase A"/>
    <property type="match status" value="1"/>
</dbReference>
<gene>
    <name evidence="24" type="ORF">METZ01_LOCUS114024</name>
</gene>
<dbReference type="InterPro" id="IPR006121">
    <property type="entry name" value="HMA_dom"/>
</dbReference>
<feature type="transmembrane region" description="Helical" evidence="22">
    <location>
        <begin position="365"/>
        <end position="388"/>
    </location>
</feature>
<dbReference type="GO" id="GO:0043682">
    <property type="term" value="F:P-type divalent copper transporter activity"/>
    <property type="evidence" value="ECO:0007669"/>
    <property type="project" value="TreeGrafter"/>
</dbReference>
<dbReference type="GO" id="GO:0140581">
    <property type="term" value="F:P-type monovalent copper transporter activity"/>
    <property type="evidence" value="ECO:0007669"/>
    <property type="project" value="UniProtKB-EC"/>
</dbReference>
<dbReference type="InterPro" id="IPR001757">
    <property type="entry name" value="P_typ_ATPase"/>
</dbReference>
<dbReference type="SUPFAM" id="SSF55008">
    <property type="entry name" value="HMA, heavy metal-associated domain"/>
    <property type="match status" value="1"/>
</dbReference>
<evidence type="ECO:0000256" key="18">
    <source>
        <dbReference type="ARBA" id="ARBA00023136"/>
    </source>
</evidence>
<dbReference type="PRINTS" id="PR00943">
    <property type="entry name" value="CUATPASE"/>
</dbReference>
<evidence type="ECO:0000256" key="21">
    <source>
        <dbReference type="ARBA" id="ARBA00049289"/>
    </source>
</evidence>
<dbReference type="GO" id="GO:0055070">
    <property type="term" value="P:copper ion homeostasis"/>
    <property type="evidence" value="ECO:0007669"/>
    <property type="project" value="TreeGrafter"/>
</dbReference>
<dbReference type="InterPro" id="IPR023298">
    <property type="entry name" value="ATPase_P-typ_TM_dom_sf"/>
</dbReference>
<dbReference type="Gene3D" id="3.40.50.1000">
    <property type="entry name" value="HAD superfamily/HAD-like"/>
    <property type="match status" value="1"/>
</dbReference>
<keyword evidence="10" id="KW-0547">Nucleotide-binding</keyword>
<dbReference type="PANTHER" id="PTHR43520">
    <property type="entry name" value="ATP7, ISOFORM B"/>
    <property type="match status" value="1"/>
</dbReference>
<evidence type="ECO:0000256" key="15">
    <source>
        <dbReference type="ARBA" id="ARBA00022989"/>
    </source>
</evidence>
<evidence type="ECO:0000259" key="23">
    <source>
        <dbReference type="PROSITE" id="PS50846"/>
    </source>
</evidence>
<accession>A0A381X978</accession>
<evidence type="ECO:0000256" key="1">
    <source>
        <dbReference type="ARBA" id="ARBA00004651"/>
    </source>
</evidence>
<dbReference type="SUPFAM" id="SSF81653">
    <property type="entry name" value="Calcium ATPase, transduction domain A"/>
    <property type="match status" value="1"/>
</dbReference>
<keyword evidence="17" id="KW-0406">Ion transport</keyword>
<evidence type="ECO:0000256" key="10">
    <source>
        <dbReference type="ARBA" id="ARBA00022741"/>
    </source>
</evidence>
<dbReference type="CDD" id="cd00371">
    <property type="entry name" value="HMA"/>
    <property type="match status" value="1"/>
</dbReference>
<evidence type="ECO:0000256" key="6">
    <source>
        <dbReference type="ARBA" id="ARBA00022553"/>
    </source>
</evidence>
<dbReference type="InterPro" id="IPR008250">
    <property type="entry name" value="ATPase_P-typ_transduc_dom_A_sf"/>
</dbReference>
<feature type="domain" description="HMA" evidence="23">
    <location>
        <begin position="4"/>
        <end position="67"/>
    </location>
</feature>
<keyword evidence="9" id="KW-0677">Repeat</keyword>
<dbReference type="GO" id="GO:0005524">
    <property type="term" value="F:ATP binding"/>
    <property type="evidence" value="ECO:0007669"/>
    <property type="project" value="UniProtKB-KW"/>
</dbReference>
<dbReference type="InterPro" id="IPR059000">
    <property type="entry name" value="ATPase_P-type_domA"/>
</dbReference>
<dbReference type="GO" id="GO:0005507">
    <property type="term" value="F:copper ion binding"/>
    <property type="evidence" value="ECO:0007669"/>
    <property type="project" value="TreeGrafter"/>
</dbReference>
<feature type="transmembrane region" description="Helical" evidence="22">
    <location>
        <begin position="156"/>
        <end position="174"/>
    </location>
</feature>
<evidence type="ECO:0000256" key="7">
    <source>
        <dbReference type="ARBA" id="ARBA00022692"/>
    </source>
</evidence>
<evidence type="ECO:0000256" key="17">
    <source>
        <dbReference type="ARBA" id="ARBA00023065"/>
    </source>
</evidence>
<organism evidence="24">
    <name type="scientific">marine metagenome</name>
    <dbReference type="NCBI Taxonomy" id="408172"/>
    <lineage>
        <taxon>unclassified sequences</taxon>
        <taxon>metagenomes</taxon>
        <taxon>ecological metagenomes</taxon>
    </lineage>
</organism>
<comment type="catalytic activity">
    <reaction evidence="21">
        <text>Cu(+)(in) + ATP + H2O = Cu(+)(out) + ADP + phosphate + H(+)</text>
        <dbReference type="Rhea" id="RHEA:25792"/>
        <dbReference type="ChEBI" id="CHEBI:15377"/>
        <dbReference type="ChEBI" id="CHEBI:15378"/>
        <dbReference type="ChEBI" id="CHEBI:30616"/>
        <dbReference type="ChEBI" id="CHEBI:43474"/>
        <dbReference type="ChEBI" id="CHEBI:49552"/>
        <dbReference type="ChEBI" id="CHEBI:456216"/>
        <dbReference type="EC" id="7.2.2.8"/>
    </reaction>
</comment>
<evidence type="ECO:0000256" key="14">
    <source>
        <dbReference type="ARBA" id="ARBA00022967"/>
    </source>
</evidence>
<dbReference type="Gene3D" id="2.70.150.10">
    <property type="entry name" value="Calcium-transporting ATPase, cytoplasmic transduction domain A"/>
    <property type="match status" value="1"/>
</dbReference>
<dbReference type="PROSITE" id="PS01047">
    <property type="entry name" value="HMA_1"/>
    <property type="match status" value="1"/>
</dbReference>
<keyword evidence="7 22" id="KW-0812">Transmembrane</keyword>
<keyword evidence="11" id="KW-0187">Copper transport</keyword>
<evidence type="ECO:0000256" key="11">
    <source>
        <dbReference type="ARBA" id="ARBA00022796"/>
    </source>
</evidence>
<evidence type="ECO:0000256" key="3">
    <source>
        <dbReference type="ARBA" id="ARBA00015102"/>
    </source>
</evidence>
<comment type="similarity">
    <text evidence="2">Belongs to the cation transport ATPase (P-type) (TC 3.A.3) family. Type IB subfamily.</text>
</comment>
<dbReference type="AlphaFoldDB" id="A0A381X978"/>
<feature type="transmembrane region" description="Helical" evidence="22">
    <location>
        <begin position="340"/>
        <end position="359"/>
    </location>
</feature>
<dbReference type="InterPro" id="IPR036163">
    <property type="entry name" value="HMA_dom_sf"/>
</dbReference>
<dbReference type="SUPFAM" id="SSF81665">
    <property type="entry name" value="Calcium ATPase, transmembrane domain M"/>
    <property type="match status" value="1"/>
</dbReference>
<dbReference type="GO" id="GO:0016887">
    <property type="term" value="F:ATP hydrolysis activity"/>
    <property type="evidence" value="ECO:0007669"/>
    <property type="project" value="InterPro"/>
</dbReference>
<evidence type="ECO:0000256" key="5">
    <source>
        <dbReference type="ARBA" id="ARBA00022475"/>
    </source>
</evidence>
<keyword evidence="18 22" id="KW-0472">Membrane</keyword>
<dbReference type="InterPro" id="IPR017969">
    <property type="entry name" value="Heavy-metal-associated_CS"/>
</dbReference>
<keyword evidence="4" id="KW-0813">Transport</keyword>
<evidence type="ECO:0000256" key="16">
    <source>
        <dbReference type="ARBA" id="ARBA00023008"/>
    </source>
</evidence>
<dbReference type="PROSITE" id="PS00154">
    <property type="entry name" value="ATPASE_E1_E2"/>
    <property type="match status" value="1"/>
</dbReference>
<evidence type="ECO:0000256" key="2">
    <source>
        <dbReference type="ARBA" id="ARBA00006024"/>
    </source>
</evidence>
<dbReference type="EMBL" id="UINC01014323">
    <property type="protein sequence ID" value="SVA61170.1"/>
    <property type="molecule type" value="Genomic_DNA"/>
</dbReference>
<proteinExistence type="inferred from homology"/>
<dbReference type="PANTHER" id="PTHR43520:SF6">
    <property type="entry name" value="COPPER-EXPORTING P-TYPE ATPASE"/>
    <property type="match status" value="1"/>
</dbReference>
<keyword evidence="6" id="KW-0597">Phosphoprotein</keyword>
<feature type="non-terminal residue" evidence="24">
    <location>
        <position position="446"/>
    </location>
</feature>
<dbReference type="Pfam" id="PF00122">
    <property type="entry name" value="E1-E2_ATPase"/>
    <property type="match status" value="1"/>
</dbReference>
<dbReference type="PROSITE" id="PS50846">
    <property type="entry name" value="HMA_2"/>
    <property type="match status" value="1"/>
</dbReference>
<feature type="transmembrane region" description="Helical" evidence="22">
    <location>
        <begin position="84"/>
        <end position="103"/>
    </location>
</feature>
<comment type="subcellular location">
    <subcellularLocation>
        <location evidence="1">Cell membrane</location>
        <topology evidence="1">Multi-pass membrane protein</topology>
    </subcellularLocation>
</comment>
<evidence type="ECO:0000313" key="24">
    <source>
        <dbReference type="EMBL" id="SVA61170.1"/>
    </source>
</evidence>
<dbReference type="NCBIfam" id="TIGR01494">
    <property type="entry name" value="ATPase_P-type"/>
    <property type="match status" value="1"/>
</dbReference>
<dbReference type="InterPro" id="IPR018303">
    <property type="entry name" value="ATPase_P-typ_P_site"/>
</dbReference>
<evidence type="ECO:0000256" key="22">
    <source>
        <dbReference type="SAM" id="Phobius"/>
    </source>
</evidence>
<keyword evidence="8" id="KW-0479">Metal-binding</keyword>
<keyword evidence="5" id="KW-1003">Cell membrane</keyword>
<dbReference type="GO" id="GO:0005886">
    <property type="term" value="C:plasma membrane"/>
    <property type="evidence" value="ECO:0007669"/>
    <property type="project" value="UniProtKB-SubCell"/>
</dbReference>
<evidence type="ECO:0000256" key="9">
    <source>
        <dbReference type="ARBA" id="ARBA00022737"/>
    </source>
</evidence>
<keyword evidence="14" id="KW-1278">Translocase</keyword>
<sequence length="446" mass="46681">MTTAPQLLSIAGMSCAGCVRRVETALNEVPGVTSASVNFASQTAAVLGSSSLDSLLSAVAQAGYSAVLFQPESIREQEEAARSALHLAISRSGIALLGGALLMLDMHLGLLPGLERQLLWSGIGGLVLLVLLLAGGHFYVAAWTSLRHGTATMDSLISLGTGTAWLYSMLVVLMPELVPEASRHQFFEAALFVIGFVNLGKALETNARSRASVAIQKLFDLTPQYVTRLLNGAEEVVPLEIVQEGDELRVRPGEYLPVDGVVISGISSVDQSMLTGESEAVVVETGGAVCAGTLNIDSSVIVRAEAVGSETVLGGMIRLIAEAQNSKPPIADLVDRISSVFVPAVVGLALLTAALWWFFGPPPQLSFALVTAMSVLIIACPCALGLAIPMSIMVGLGRAANQGLLVRNCEVLERAANIDLLVVDKTGTLTLGEPRVTAMRGLNDES</sequence>
<evidence type="ECO:0000256" key="13">
    <source>
        <dbReference type="ARBA" id="ARBA00022842"/>
    </source>
</evidence>
<evidence type="ECO:0000256" key="20">
    <source>
        <dbReference type="ARBA" id="ARBA00033239"/>
    </source>
</evidence>
<evidence type="ECO:0000256" key="12">
    <source>
        <dbReference type="ARBA" id="ARBA00022840"/>
    </source>
</evidence>
<evidence type="ECO:0000256" key="4">
    <source>
        <dbReference type="ARBA" id="ARBA00022448"/>
    </source>
</evidence>